<proteinExistence type="predicted"/>
<dbReference type="Proteomes" id="UP000346198">
    <property type="component" value="Unassembled WGS sequence"/>
</dbReference>
<evidence type="ECO:0000313" key="2">
    <source>
        <dbReference type="EMBL" id="VGO18671.1"/>
    </source>
</evidence>
<evidence type="ECO:0000259" key="1">
    <source>
        <dbReference type="Pfam" id="PF06439"/>
    </source>
</evidence>
<sequence>MGLLVLVGAAAWGGYPDSSEWNALFNSDLSNADKPEGVWSVEQGVLTASEDKAIWTKRDYDNFVLDLEFKTAPGSNSGILVYCTDTEKWIPNSIEIQLTDDFFEKWAKSRGTRSAERYTAVWPPPRAW</sequence>
<dbReference type="GO" id="GO:0016787">
    <property type="term" value="F:hydrolase activity"/>
    <property type="evidence" value="ECO:0007669"/>
    <property type="project" value="InterPro"/>
</dbReference>
<name>A0A6C2UGY0_9BACT</name>
<dbReference type="AlphaFoldDB" id="A0A6C2UGY0"/>
<gene>
    <name evidence="2" type="ORF">SCARR_00724</name>
</gene>
<dbReference type="InterPro" id="IPR010496">
    <property type="entry name" value="AL/BT2_dom"/>
</dbReference>
<dbReference type="Pfam" id="PF06439">
    <property type="entry name" value="3keto-disac_hyd"/>
    <property type="match status" value="1"/>
</dbReference>
<feature type="domain" description="3-keto-alpha-glucoside-1,2-lyase/3-keto-2-hydroxy-glucal hydratase" evidence="1">
    <location>
        <begin position="20"/>
        <end position="106"/>
    </location>
</feature>
<organism evidence="2 3">
    <name type="scientific">Pontiella sulfatireligans</name>
    <dbReference type="NCBI Taxonomy" id="2750658"/>
    <lineage>
        <taxon>Bacteria</taxon>
        <taxon>Pseudomonadati</taxon>
        <taxon>Kiritimatiellota</taxon>
        <taxon>Kiritimatiellia</taxon>
        <taxon>Kiritimatiellales</taxon>
        <taxon>Pontiellaceae</taxon>
        <taxon>Pontiella</taxon>
    </lineage>
</organism>
<dbReference type="Gene3D" id="2.60.120.560">
    <property type="entry name" value="Exo-inulinase, domain 1"/>
    <property type="match status" value="1"/>
</dbReference>
<reference evidence="2 3" key="1">
    <citation type="submission" date="2019-04" db="EMBL/GenBank/DDBJ databases">
        <authorList>
            <person name="Van Vliet M D."/>
        </authorList>
    </citation>
    <scope>NUCLEOTIDE SEQUENCE [LARGE SCALE GENOMIC DNA]</scope>
    <source>
        <strain evidence="2 3">F21</strain>
    </source>
</reference>
<accession>A0A6C2UGY0</accession>
<dbReference type="EMBL" id="CAAHFH010000001">
    <property type="protein sequence ID" value="VGO18671.1"/>
    <property type="molecule type" value="Genomic_DNA"/>
</dbReference>
<keyword evidence="3" id="KW-1185">Reference proteome</keyword>
<evidence type="ECO:0000313" key="3">
    <source>
        <dbReference type="Proteomes" id="UP000346198"/>
    </source>
</evidence>
<protein>
    <recommendedName>
        <fullName evidence="1">3-keto-alpha-glucoside-1,2-lyase/3-keto-2-hydroxy-glucal hydratase domain-containing protein</fullName>
    </recommendedName>
</protein>